<keyword evidence="3" id="KW-1185">Reference proteome</keyword>
<reference evidence="1" key="2">
    <citation type="submission" date="2015-03" db="EMBL/GenBank/DDBJ databases">
        <authorList>
            <person name="Murphy D."/>
        </authorList>
    </citation>
    <scope>NUCLEOTIDE SEQUENCE [LARGE SCALE GENOMIC DNA]</scope>
    <source>
        <strain evidence="1">A125KOH2</strain>
    </source>
</reference>
<organism evidence="1 4">
    <name type="scientific">Yersinia pekkanenii</name>
    <dbReference type="NCBI Taxonomy" id="1288385"/>
    <lineage>
        <taxon>Bacteria</taxon>
        <taxon>Pseudomonadati</taxon>
        <taxon>Pseudomonadota</taxon>
        <taxon>Gammaproteobacteria</taxon>
        <taxon>Enterobacterales</taxon>
        <taxon>Yersiniaceae</taxon>
        <taxon>Yersinia</taxon>
    </lineage>
</organism>
<dbReference type="OrthoDB" id="6475516at2"/>
<dbReference type="Proteomes" id="UP000044625">
    <property type="component" value="Unassembled WGS sequence"/>
</dbReference>
<evidence type="ECO:0008006" key="5">
    <source>
        <dbReference type="Google" id="ProtNLM"/>
    </source>
</evidence>
<dbReference type="EMBL" id="CWJL01000070">
    <property type="protein sequence ID" value="CRY69586.1"/>
    <property type="molecule type" value="Genomic_DNA"/>
</dbReference>
<accession>A0A0T9RK24</accession>
<evidence type="ECO:0000313" key="3">
    <source>
        <dbReference type="Proteomes" id="UP000044625"/>
    </source>
</evidence>
<evidence type="ECO:0000313" key="4">
    <source>
        <dbReference type="Proteomes" id="UP000045840"/>
    </source>
</evidence>
<dbReference type="Proteomes" id="UP000045840">
    <property type="component" value="Unassembled WGS sequence"/>
</dbReference>
<gene>
    <name evidence="1" type="ORF">ERS008529_04600</name>
    <name evidence="2" type="ORF">ERS137968_04738</name>
</gene>
<reference evidence="4" key="1">
    <citation type="submission" date="2015-03" db="EMBL/GenBank/DDBJ databases">
        <authorList>
            <consortium name="Pathogen Informatics"/>
        </authorList>
    </citation>
    <scope>NUCLEOTIDE SEQUENCE [LARGE SCALE GENOMIC DNA]</scope>
    <source>
        <strain evidence="4">A125KOH2</strain>
    </source>
</reference>
<dbReference type="AlphaFoldDB" id="A0A0T9RK24"/>
<reference evidence="2 3" key="3">
    <citation type="submission" date="2015-03" db="EMBL/GenBank/DDBJ databases">
        <authorList>
            <consortium name="Pathogen Informatics"/>
            <person name="Murphy D."/>
        </authorList>
    </citation>
    <scope>NUCLEOTIDE SEQUENCE [LARGE SCALE GENOMIC DNA]</scope>
    <source>
        <strain evidence="3">type strain: CIP110230</strain>
        <strain evidence="2">Type strain: CIP110230</strain>
    </source>
</reference>
<proteinExistence type="predicted"/>
<evidence type="ECO:0000313" key="1">
    <source>
        <dbReference type="EMBL" id="CNI65324.1"/>
    </source>
</evidence>
<dbReference type="EMBL" id="CQAZ01000089">
    <property type="protein sequence ID" value="CNI65324.1"/>
    <property type="molecule type" value="Genomic_DNA"/>
</dbReference>
<name>A0A0T9RK24_9GAMM</name>
<sequence>MKTTPWQELAKAPRKSYLGKYKKLTPIQERWIKAILCVWAEEFGGSGYGGGVDGVGIWRFISGWSVEDTDRFTRVMEDLRKIGYQGGELLTKAQSILWPKRTISDMLQRANDEDEADFVEKAILKAFRADNPIYVIACKYYVDRNPVQDLANYMQYQVSPWLTNKQCADRVRWCISLFDAKVYMVLQDDLRAELEIIKSAA</sequence>
<evidence type="ECO:0000313" key="2">
    <source>
        <dbReference type="EMBL" id="CRY69586.1"/>
    </source>
</evidence>
<dbReference type="STRING" id="1288385.ERS137968_04738"/>
<dbReference type="RefSeq" id="WP_049615344.1">
    <property type="nucleotide sequence ID" value="NZ_CAWMMU010000070.1"/>
</dbReference>
<protein>
    <recommendedName>
        <fullName evidence="5">Bacteriophage protein</fullName>
    </recommendedName>
</protein>